<dbReference type="RefSeq" id="WP_377377997.1">
    <property type="nucleotide sequence ID" value="NZ_JBHSSW010000009.1"/>
</dbReference>
<accession>A0ABW1S914</accession>
<comment type="caution">
    <text evidence="1">The sequence shown here is derived from an EMBL/GenBank/DDBJ whole genome shotgun (WGS) entry which is preliminary data.</text>
</comment>
<dbReference type="Proteomes" id="UP001596303">
    <property type="component" value="Unassembled WGS sequence"/>
</dbReference>
<dbReference type="EMBL" id="JBHSSW010000009">
    <property type="protein sequence ID" value="MFC6198098.1"/>
    <property type="molecule type" value="Genomic_DNA"/>
</dbReference>
<keyword evidence="2" id="KW-1185">Reference proteome</keyword>
<evidence type="ECO:0000313" key="1">
    <source>
        <dbReference type="EMBL" id="MFC6198098.1"/>
    </source>
</evidence>
<protein>
    <submittedName>
        <fullName evidence="1">Uncharacterized protein</fullName>
    </submittedName>
</protein>
<sequence>MLMPIAILVAIMGALTAPGLIAQSRAERRARKAENLTEDGTVNA</sequence>
<organism evidence="1 2">
    <name type="scientific">Ponticaulis profundi</name>
    <dbReference type="NCBI Taxonomy" id="2665222"/>
    <lineage>
        <taxon>Bacteria</taxon>
        <taxon>Pseudomonadati</taxon>
        <taxon>Pseudomonadota</taxon>
        <taxon>Alphaproteobacteria</taxon>
        <taxon>Hyphomonadales</taxon>
        <taxon>Hyphomonadaceae</taxon>
        <taxon>Ponticaulis</taxon>
    </lineage>
</organism>
<proteinExistence type="predicted"/>
<reference evidence="2" key="1">
    <citation type="journal article" date="2019" name="Int. J. Syst. Evol. Microbiol.">
        <title>The Global Catalogue of Microorganisms (GCM) 10K type strain sequencing project: providing services to taxonomists for standard genome sequencing and annotation.</title>
        <authorList>
            <consortium name="The Broad Institute Genomics Platform"/>
            <consortium name="The Broad Institute Genome Sequencing Center for Infectious Disease"/>
            <person name="Wu L."/>
            <person name="Ma J."/>
        </authorList>
    </citation>
    <scope>NUCLEOTIDE SEQUENCE [LARGE SCALE GENOMIC DNA]</scope>
    <source>
        <strain evidence="2">CGMCC-1.15741</strain>
    </source>
</reference>
<name>A0ABW1S914_9PROT</name>
<evidence type="ECO:0000313" key="2">
    <source>
        <dbReference type="Proteomes" id="UP001596303"/>
    </source>
</evidence>
<gene>
    <name evidence="1" type="ORF">ACFQDM_08410</name>
</gene>